<comment type="caution">
    <text evidence="3">The sequence shown here is derived from an EMBL/GenBank/DDBJ whole genome shotgun (WGS) entry which is preliminary data.</text>
</comment>
<accession>A0A5C5Y5B2</accession>
<dbReference type="InterPro" id="IPR012337">
    <property type="entry name" value="RNaseH-like_sf"/>
</dbReference>
<evidence type="ECO:0000259" key="2">
    <source>
        <dbReference type="PROSITE" id="PS50994"/>
    </source>
</evidence>
<protein>
    <submittedName>
        <fullName evidence="3">Integrase core domain protein</fullName>
    </submittedName>
</protein>
<dbReference type="GO" id="GO:0015074">
    <property type="term" value="P:DNA integration"/>
    <property type="evidence" value="ECO:0007669"/>
    <property type="project" value="InterPro"/>
</dbReference>
<dbReference type="RefSeq" id="WP_146438413.1">
    <property type="nucleotide sequence ID" value="NZ_SJPL01000001.1"/>
</dbReference>
<feature type="region of interest" description="Disordered" evidence="1">
    <location>
        <begin position="82"/>
        <end position="102"/>
    </location>
</feature>
<dbReference type="InterPro" id="IPR036397">
    <property type="entry name" value="RNaseH_sf"/>
</dbReference>
<sequence length="358" mass="41429">MAAIVHPLLTLLASLTRQELAQQVTYLKAENAILRSKLPDRITLNNHERRRLVRHGKKLGPRIKELISIVSYSTFRRWIRKMEDGPTKRPKSKSESKPGRPRIDESIADTIIRIRKETGWGYTKIVQAMRRLGHRISRQTVKNILVEAGIGPDPSDHPDTWSDFLKRHAATMWQCNFASKRKWTIKGMVDLYFLVFIHVETRRIWVSPCTANPTGEWTTQQARNFDMFLQDEGLPCETLQRDQDSKYINSFDEVFRSTGCQIKKTPARSPNLQAFVERVIQTLKHEVLNAFCVVSEKHLDHILRTSQDWYNHRRGHSGRDHRPPVHEEVSIPAIDLTKYKLVCHTELGGHLKSYCAAA</sequence>
<evidence type="ECO:0000313" key="3">
    <source>
        <dbReference type="EMBL" id="TWT68612.1"/>
    </source>
</evidence>
<dbReference type="PROSITE" id="PS50994">
    <property type="entry name" value="INTEGRASE"/>
    <property type="match status" value="1"/>
</dbReference>
<dbReference type="Gene3D" id="3.30.420.10">
    <property type="entry name" value="Ribonuclease H-like superfamily/Ribonuclease H"/>
    <property type="match status" value="1"/>
</dbReference>
<dbReference type="Pfam" id="PF13683">
    <property type="entry name" value="rve_3"/>
    <property type="match status" value="1"/>
</dbReference>
<dbReference type="InterPro" id="IPR001584">
    <property type="entry name" value="Integrase_cat-core"/>
</dbReference>
<name>A0A5C5Y5B2_9PLAN</name>
<dbReference type="InterPro" id="IPR009057">
    <property type="entry name" value="Homeodomain-like_sf"/>
</dbReference>
<gene>
    <name evidence="3" type="ORF">Pan14r_08590</name>
</gene>
<evidence type="ECO:0000256" key="1">
    <source>
        <dbReference type="SAM" id="MobiDB-lite"/>
    </source>
</evidence>
<feature type="domain" description="Integrase catalytic" evidence="2">
    <location>
        <begin position="154"/>
        <end position="331"/>
    </location>
</feature>
<proteinExistence type="predicted"/>
<organism evidence="3 4">
    <name type="scientific">Crateriforma conspicua</name>
    <dbReference type="NCBI Taxonomy" id="2527996"/>
    <lineage>
        <taxon>Bacteria</taxon>
        <taxon>Pseudomonadati</taxon>
        <taxon>Planctomycetota</taxon>
        <taxon>Planctomycetia</taxon>
        <taxon>Planctomycetales</taxon>
        <taxon>Planctomycetaceae</taxon>
        <taxon>Crateriforma</taxon>
    </lineage>
</organism>
<evidence type="ECO:0000313" key="4">
    <source>
        <dbReference type="Proteomes" id="UP000317238"/>
    </source>
</evidence>
<keyword evidence="4" id="KW-1185">Reference proteome</keyword>
<dbReference type="SUPFAM" id="SSF46689">
    <property type="entry name" value="Homeodomain-like"/>
    <property type="match status" value="1"/>
</dbReference>
<dbReference type="SUPFAM" id="SSF53098">
    <property type="entry name" value="Ribonuclease H-like"/>
    <property type="match status" value="1"/>
</dbReference>
<dbReference type="AlphaFoldDB" id="A0A5C5Y5B2"/>
<dbReference type="GO" id="GO:0003676">
    <property type="term" value="F:nucleic acid binding"/>
    <property type="evidence" value="ECO:0007669"/>
    <property type="project" value="InterPro"/>
</dbReference>
<dbReference type="EMBL" id="SJPL01000001">
    <property type="protein sequence ID" value="TWT68612.1"/>
    <property type="molecule type" value="Genomic_DNA"/>
</dbReference>
<dbReference type="OrthoDB" id="239066at2"/>
<reference evidence="3 4" key="1">
    <citation type="submission" date="2019-02" db="EMBL/GenBank/DDBJ databases">
        <title>Deep-cultivation of Planctomycetes and their phenomic and genomic characterization uncovers novel biology.</title>
        <authorList>
            <person name="Wiegand S."/>
            <person name="Jogler M."/>
            <person name="Boedeker C."/>
            <person name="Pinto D."/>
            <person name="Vollmers J."/>
            <person name="Rivas-Marin E."/>
            <person name="Kohn T."/>
            <person name="Peeters S.H."/>
            <person name="Heuer A."/>
            <person name="Rast P."/>
            <person name="Oberbeckmann S."/>
            <person name="Bunk B."/>
            <person name="Jeske O."/>
            <person name="Meyerdierks A."/>
            <person name="Storesund J.E."/>
            <person name="Kallscheuer N."/>
            <person name="Luecker S."/>
            <person name="Lage O.M."/>
            <person name="Pohl T."/>
            <person name="Merkel B.J."/>
            <person name="Hornburger P."/>
            <person name="Mueller R.-W."/>
            <person name="Bruemmer F."/>
            <person name="Labrenz M."/>
            <person name="Spormann A.M."/>
            <person name="Op Den Camp H."/>
            <person name="Overmann J."/>
            <person name="Amann R."/>
            <person name="Jetten M.S.M."/>
            <person name="Mascher T."/>
            <person name="Medema M.H."/>
            <person name="Devos D.P."/>
            <person name="Kaster A.-K."/>
            <person name="Ovreas L."/>
            <person name="Rohde M."/>
            <person name="Galperin M.Y."/>
            <person name="Jogler C."/>
        </authorList>
    </citation>
    <scope>NUCLEOTIDE SEQUENCE [LARGE SCALE GENOMIC DNA]</scope>
    <source>
        <strain evidence="3 4">Pan14r</strain>
    </source>
</reference>
<dbReference type="Proteomes" id="UP000317238">
    <property type="component" value="Unassembled WGS sequence"/>
</dbReference>